<dbReference type="Proteomes" id="UP001163324">
    <property type="component" value="Chromosome 9"/>
</dbReference>
<evidence type="ECO:0000313" key="1">
    <source>
        <dbReference type="EMBL" id="KAI9896318.1"/>
    </source>
</evidence>
<evidence type="ECO:0000313" key="2">
    <source>
        <dbReference type="Proteomes" id="UP001163324"/>
    </source>
</evidence>
<gene>
    <name evidence="1" type="ORF">N3K66_008490</name>
</gene>
<keyword evidence="2" id="KW-1185">Reference proteome</keyword>
<comment type="caution">
    <text evidence="1">The sequence shown here is derived from an EMBL/GenBank/DDBJ whole genome shotgun (WGS) entry which is preliminary data.</text>
</comment>
<accession>A0ACC0UQR0</accession>
<name>A0ACC0UQR0_9HYPO</name>
<organism evidence="1 2">
    <name type="scientific">Trichothecium roseum</name>
    <dbReference type="NCBI Taxonomy" id="47278"/>
    <lineage>
        <taxon>Eukaryota</taxon>
        <taxon>Fungi</taxon>
        <taxon>Dikarya</taxon>
        <taxon>Ascomycota</taxon>
        <taxon>Pezizomycotina</taxon>
        <taxon>Sordariomycetes</taxon>
        <taxon>Hypocreomycetidae</taxon>
        <taxon>Hypocreales</taxon>
        <taxon>Hypocreales incertae sedis</taxon>
        <taxon>Trichothecium</taxon>
    </lineage>
</organism>
<reference evidence="1" key="1">
    <citation type="submission" date="2022-10" db="EMBL/GenBank/DDBJ databases">
        <title>Complete Genome of Trichothecium roseum strain YXFP-22015, a Plant Pathogen Isolated from Citrus.</title>
        <authorList>
            <person name="Wang Y."/>
            <person name="Zhu L."/>
        </authorList>
    </citation>
    <scope>NUCLEOTIDE SEQUENCE</scope>
    <source>
        <strain evidence="1">YXFP-22015</strain>
    </source>
</reference>
<dbReference type="EMBL" id="CM047948">
    <property type="protein sequence ID" value="KAI9896318.1"/>
    <property type="molecule type" value="Genomic_DNA"/>
</dbReference>
<protein>
    <submittedName>
        <fullName evidence="1">Uncharacterized protein</fullName>
    </submittedName>
</protein>
<proteinExistence type="predicted"/>
<sequence length="600" mass="64789">MADLQDNRFVGSEKLEAGDSDTMIDAPTTNDNLDSDSPITYLYLTWATSLPLLPESTSSAADLPRQPKLKPYSDPQKWSAKRKNILLVLSCMATFLTAYAAGSYSPPSRLMAVSLGASHLATLAGITTFCAGFSLAPMALAPVSEIWGRYPVFLAAGTFYVVFELVCVFMTSLAGMLIARLCVGIGASVFSSVIGGVIADLWDKEDRNTPMALFSGAVLLGTGAGPLVASAIVDALPEDGKKAWQWCYWHQVIFGGILILLFGFFFKETRASVLLTRKAAKLNKWYEQLEAAGVYGVLVRESDLSSAPNPDLSSSAKTNGKPSSSARQLRRVRWRVAADEQRASVGRLISASISRPFYLFFTEPVVFFFSLWAAFAWSVLYLAFAVVPYLHGRDFSSGYKTFVCMIVGSLAATVVGIWQESLLKHSQWRRDVVPDGGYGRSAFWALMRERFPADAPEARLYFACITSFLLPVGLFVAFMPKGTTTQTDRDDGGVALAVGLGLATWGIYAIYLAAFNYLADTYHVYASSALAAKGCARNLLGGAFPLVTASMFDALGLKGGGALLAGVALLLTGIPWVLVFNGESIRARSKTAISLQKLEP</sequence>